<accession>A0A9N9F1S1</accession>
<feature type="non-terminal residue" evidence="1">
    <location>
        <position position="1"/>
    </location>
</feature>
<organism evidence="1 2">
    <name type="scientific">Racocetra fulgida</name>
    <dbReference type="NCBI Taxonomy" id="60492"/>
    <lineage>
        <taxon>Eukaryota</taxon>
        <taxon>Fungi</taxon>
        <taxon>Fungi incertae sedis</taxon>
        <taxon>Mucoromycota</taxon>
        <taxon>Glomeromycotina</taxon>
        <taxon>Glomeromycetes</taxon>
        <taxon>Diversisporales</taxon>
        <taxon>Gigasporaceae</taxon>
        <taxon>Racocetra</taxon>
    </lineage>
</organism>
<dbReference type="AlphaFoldDB" id="A0A9N9F1S1"/>
<gene>
    <name evidence="1" type="ORF">RFULGI_LOCUS2597</name>
</gene>
<protein>
    <submittedName>
        <fullName evidence="1">8811_t:CDS:1</fullName>
    </submittedName>
</protein>
<evidence type="ECO:0000313" key="2">
    <source>
        <dbReference type="Proteomes" id="UP000789396"/>
    </source>
</evidence>
<keyword evidence="2" id="KW-1185">Reference proteome</keyword>
<comment type="caution">
    <text evidence="1">The sequence shown here is derived from an EMBL/GenBank/DDBJ whole genome shotgun (WGS) entry which is preliminary data.</text>
</comment>
<name>A0A9N9F1S1_9GLOM</name>
<reference evidence="1" key="1">
    <citation type="submission" date="2021-06" db="EMBL/GenBank/DDBJ databases">
        <authorList>
            <person name="Kallberg Y."/>
            <person name="Tangrot J."/>
            <person name="Rosling A."/>
        </authorList>
    </citation>
    <scope>NUCLEOTIDE SEQUENCE</scope>
    <source>
        <strain evidence="1">IN212</strain>
    </source>
</reference>
<dbReference type="Proteomes" id="UP000789396">
    <property type="component" value="Unassembled WGS sequence"/>
</dbReference>
<sequence length="203" mass="23121">TVFLSSGTNDTENLGAPGVVLISEENYRRIIADLVNTKGKEPEDVINDLDSDISSQFDELMFDTQTNETDTSNLEENQQTEDSQINDYFKFYKRKQSKSFSNDFENNEETDELPASINVTANTSSQANSALDNERINDNQEDDFDVSDDNSPGWLECEDCYGNKKELCEYCNCSICKWKGDRGHILLCEGSCGKNFYRMQIER</sequence>
<proteinExistence type="predicted"/>
<evidence type="ECO:0000313" key="1">
    <source>
        <dbReference type="EMBL" id="CAG8504522.1"/>
    </source>
</evidence>
<dbReference type="EMBL" id="CAJVPZ010002010">
    <property type="protein sequence ID" value="CAG8504522.1"/>
    <property type="molecule type" value="Genomic_DNA"/>
</dbReference>